<keyword evidence="4 5" id="KW-0408">Iron</keyword>
<feature type="binding site" evidence="5">
    <location>
        <position position="245"/>
    </location>
    <ligand>
        <name>Fe cation</name>
        <dbReference type="ChEBI" id="CHEBI:24875"/>
        <note>catalytic</note>
    </ligand>
</feature>
<dbReference type="OrthoDB" id="1069523at2759"/>
<evidence type="ECO:0000256" key="5">
    <source>
        <dbReference type="PIRSR" id="PIRSR604294-1"/>
    </source>
</evidence>
<dbReference type="PANTHER" id="PTHR10543:SF89">
    <property type="entry name" value="CAROTENOID 9,10(9',10')-CLEAVAGE DIOXYGENASE 1"/>
    <property type="match status" value="1"/>
</dbReference>
<comment type="similarity">
    <text evidence="1">Belongs to the carotenoid oxygenase family.</text>
</comment>
<reference evidence="7" key="1">
    <citation type="submission" date="2018-05" db="EMBL/GenBank/DDBJ databases">
        <title>Draft genome sequence of Stemphylium lycopersici strain CIDEFI 213.</title>
        <authorList>
            <person name="Medina R."/>
            <person name="Franco M.E.E."/>
            <person name="Lucentini C.G."/>
            <person name="Saparrat M.C.N."/>
            <person name="Balatti P.A."/>
        </authorList>
    </citation>
    <scope>NUCLEOTIDE SEQUENCE [LARGE SCALE GENOMIC DNA]</scope>
    <source>
        <strain evidence="7">CIDEFI 213</strain>
    </source>
</reference>
<feature type="binding site" evidence="5">
    <location>
        <position position="196"/>
    </location>
    <ligand>
        <name>Fe cation</name>
        <dbReference type="ChEBI" id="CHEBI:24875"/>
        <note>catalytic</note>
    </ligand>
</feature>
<sequence length="520" mass="58749">MAGHAIAMQPQRAFPPTPLYSGFMSPCRFEGEVQNLSIRGEIPSEIDGTFYRVMPDPQLPPFIENDPVCQDFRELAEVTGNPLTPRNQWFNGDGNISAFRIKDGSCHFKQRYVRTEKFVREREVKRALIGRYRNKFTDAVKFKVRSTANTNVFYFNGQLLACKEDSPPYALDPETLETLRLEDFDGQLPSLTFTAHPKLDGNELLGFGYEAKGDGTPDICYFSIDSTGTFTETVWLVSPVVAMIHDFAITENWVLFPIIPQTCDLERMKQGGEHWQWNPDIPFYLGVLPRRGASGTEVKWFRAPNAFPGHTVNAYEDDSGSIVFDLPLTDKNVFFWWPDAQGNAPNPEQIAAQLVRFTFDPRSEDLDLPQHEIISGIDCEFPRVDDRFAGRKHSHAFFDVMDPTLGTDFPNIMPKMGGGYPPYNSLGHLNYQTMAIEKYFPGPTHFVQEPVFVARKGSTTAEGDGWVMALVNNASTMASELHIVDTRNFGKVQAIIDLPIRLRAGLHGNWVDSHDFKLSK</sequence>
<evidence type="ECO:0000256" key="1">
    <source>
        <dbReference type="ARBA" id="ARBA00006787"/>
    </source>
</evidence>
<evidence type="ECO:0000256" key="2">
    <source>
        <dbReference type="ARBA" id="ARBA00022723"/>
    </source>
</evidence>
<feature type="binding site" evidence="5">
    <location>
        <position position="310"/>
    </location>
    <ligand>
        <name>Fe cation</name>
        <dbReference type="ChEBI" id="CHEBI:24875"/>
        <note>catalytic</note>
    </ligand>
</feature>
<name>A0A364MSQ8_STELY</name>
<dbReference type="GO" id="GO:0046872">
    <property type="term" value="F:metal ion binding"/>
    <property type="evidence" value="ECO:0007669"/>
    <property type="project" value="UniProtKB-KW"/>
</dbReference>
<keyword evidence="3" id="KW-0560">Oxidoreductase</keyword>
<dbReference type="GO" id="GO:0010436">
    <property type="term" value="F:carotenoid dioxygenase activity"/>
    <property type="evidence" value="ECO:0007669"/>
    <property type="project" value="TreeGrafter"/>
</dbReference>
<protein>
    <submittedName>
        <fullName evidence="6">Lignostilbene dioxygenase</fullName>
    </submittedName>
</protein>
<evidence type="ECO:0000256" key="4">
    <source>
        <dbReference type="ARBA" id="ARBA00023004"/>
    </source>
</evidence>
<comment type="caution">
    <text evidence="6">The sequence shown here is derived from an EMBL/GenBank/DDBJ whole genome shotgun (WGS) entry which is preliminary data.</text>
</comment>
<keyword evidence="2 5" id="KW-0479">Metal-binding</keyword>
<keyword evidence="7" id="KW-1185">Reference proteome</keyword>
<dbReference type="STRING" id="183478.A0A364MSQ8"/>
<organism evidence="6 7">
    <name type="scientific">Stemphylium lycopersici</name>
    <name type="common">Tomato gray leaf spot disease fungus</name>
    <name type="synonym">Thyrospora lycopersici</name>
    <dbReference type="NCBI Taxonomy" id="183478"/>
    <lineage>
        <taxon>Eukaryota</taxon>
        <taxon>Fungi</taxon>
        <taxon>Dikarya</taxon>
        <taxon>Ascomycota</taxon>
        <taxon>Pezizomycotina</taxon>
        <taxon>Dothideomycetes</taxon>
        <taxon>Pleosporomycetidae</taxon>
        <taxon>Pleosporales</taxon>
        <taxon>Pleosporineae</taxon>
        <taxon>Pleosporaceae</taxon>
        <taxon>Stemphylium</taxon>
    </lineage>
</organism>
<feature type="binding site" evidence="5">
    <location>
        <position position="507"/>
    </location>
    <ligand>
        <name>Fe cation</name>
        <dbReference type="ChEBI" id="CHEBI:24875"/>
        <note>catalytic</note>
    </ligand>
</feature>
<gene>
    <name evidence="6" type="ORF">DDE83_008671</name>
</gene>
<evidence type="ECO:0000313" key="7">
    <source>
        <dbReference type="Proteomes" id="UP000249619"/>
    </source>
</evidence>
<evidence type="ECO:0000256" key="3">
    <source>
        <dbReference type="ARBA" id="ARBA00023002"/>
    </source>
</evidence>
<accession>A0A364MSQ8</accession>
<dbReference type="AlphaFoldDB" id="A0A364MSQ8"/>
<dbReference type="EMBL" id="QGDH01000228">
    <property type="protein sequence ID" value="RAR02182.1"/>
    <property type="molecule type" value="Genomic_DNA"/>
</dbReference>
<proteinExistence type="inferred from homology"/>
<dbReference type="Pfam" id="PF03055">
    <property type="entry name" value="RPE65"/>
    <property type="match status" value="1"/>
</dbReference>
<comment type="cofactor">
    <cofactor evidence="5">
        <name>Fe(2+)</name>
        <dbReference type="ChEBI" id="CHEBI:29033"/>
    </cofactor>
    <text evidence="5">Binds 1 Fe(2+) ion per subunit.</text>
</comment>
<dbReference type="GO" id="GO:0016121">
    <property type="term" value="P:carotene catabolic process"/>
    <property type="evidence" value="ECO:0007669"/>
    <property type="project" value="TreeGrafter"/>
</dbReference>
<evidence type="ECO:0000313" key="6">
    <source>
        <dbReference type="EMBL" id="RAR02182.1"/>
    </source>
</evidence>
<dbReference type="PANTHER" id="PTHR10543">
    <property type="entry name" value="BETA-CAROTENE DIOXYGENASE"/>
    <property type="match status" value="1"/>
</dbReference>
<keyword evidence="6" id="KW-0223">Dioxygenase</keyword>
<dbReference type="Proteomes" id="UP000249619">
    <property type="component" value="Unassembled WGS sequence"/>
</dbReference>
<dbReference type="InterPro" id="IPR004294">
    <property type="entry name" value="Carotenoid_Oase"/>
</dbReference>